<keyword evidence="11" id="KW-0175">Coiled coil</keyword>
<dbReference type="SMART" id="SM00184">
    <property type="entry name" value="RING"/>
    <property type="match status" value="1"/>
</dbReference>
<dbReference type="InterPro" id="IPR001258">
    <property type="entry name" value="NHL_repeat"/>
</dbReference>
<dbReference type="GO" id="GO:0008270">
    <property type="term" value="F:zinc ion binding"/>
    <property type="evidence" value="ECO:0007669"/>
    <property type="project" value="UniProtKB-KW"/>
</dbReference>
<keyword evidence="7 9" id="KW-0863">Zinc-finger</keyword>
<feature type="repeat" description="NHL" evidence="10">
    <location>
        <begin position="599"/>
        <end position="638"/>
    </location>
</feature>
<evidence type="ECO:0000256" key="5">
    <source>
        <dbReference type="ARBA" id="ARBA00022723"/>
    </source>
</evidence>
<proteinExistence type="inferred from homology"/>
<organism evidence="15 16">
    <name type="scientific">Chiloscyllium punctatum</name>
    <name type="common">Brownbanded bambooshark</name>
    <name type="synonym">Hemiscyllium punctatum</name>
    <dbReference type="NCBI Taxonomy" id="137246"/>
    <lineage>
        <taxon>Eukaryota</taxon>
        <taxon>Metazoa</taxon>
        <taxon>Chordata</taxon>
        <taxon>Craniata</taxon>
        <taxon>Vertebrata</taxon>
        <taxon>Chondrichthyes</taxon>
        <taxon>Elasmobranchii</taxon>
        <taxon>Galeomorphii</taxon>
        <taxon>Galeoidea</taxon>
        <taxon>Orectolobiformes</taxon>
        <taxon>Hemiscylliidae</taxon>
        <taxon>Chiloscyllium</taxon>
    </lineage>
</organism>
<keyword evidence="6" id="KW-0677">Repeat</keyword>
<name>A0A401S3H4_CHIPU</name>
<evidence type="ECO:0000256" key="12">
    <source>
        <dbReference type="SAM" id="MobiDB-lite"/>
    </source>
</evidence>
<dbReference type="PROSITE" id="PS50089">
    <property type="entry name" value="ZF_RING_2"/>
    <property type="match status" value="1"/>
</dbReference>
<dbReference type="SUPFAM" id="SSF57850">
    <property type="entry name" value="RING/U-box"/>
    <property type="match status" value="1"/>
</dbReference>
<keyword evidence="5" id="KW-0479">Metal-binding</keyword>
<feature type="repeat" description="NHL" evidence="10">
    <location>
        <begin position="350"/>
        <end position="393"/>
    </location>
</feature>
<dbReference type="Pfam" id="PF13445">
    <property type="entry name" value="zf-RING_UBOX"/>
    <property type="match status" value="1"/>
</dbReference>
<dbReference type="EMBL" id="BEZZ01000071">
    <property type="protein sequence ID" value="GCC24926.1"/>
    <property type="molecule type" value="Genomic_DNA"/>
</dbReference>
<evidence type="ECO:0000313" key="16">
    <source>
        <dbReference type="Proteomes" id="UP000287033"/>
    </source>
</evidence>
<dbReference type="Pfam" id="PF01436">
    <property type="entry name" value="NHL"/>
    <property type="match status" value="3"/>
</dbReference>
<dbReference type="OMA" id="LPTMFQL"/>
<dbReference type="CDD" id="cd16587">
    <property type="entry name" value="RING-HC_TRIM32_C-VII"/>
    <property type="match status" value="1"/>
</dbReference>
<dbReference type="InterPro" id="IPR001841">
    <property type="entry name" value="Znf_RING"/>
</dbReference>
<dbReference type="InterPro" id="IPR017907">
    <property type="entry name" value="Znf_RING_CS"/>
</dbReference>
<evidence type="ECO:0000256" key="1">
    <source>
        <dbReference type="ARBA" id="ARBA00000900"/>
    </source>
</evidence>
<comment type="caution">
    <text evidence="15">The sequence shown here is derived from an EMBL/GenBank/DDBJ whole genome shotgun (WGS) entry which is preliminary data.</text>
</comment>
<dbReference type="Proteomes" id="UP000287033">
    <property type="component" value="Unassembled WGS sequence"/>
</dbReference>
<keyword evidence="8" id="KW-0862">Zinc</keyword>
<dbReference type="Gene3D" id="2.120.10.30">
    <property type="entry name" value="TolB, C-terminal domain"/>
    <property type="match status" value="2"/>
</dbReference>
<feature type="coiled-coil region" evidence="11">
    <location>
        <begin position="135"/>
        <end position="197"/>
    </location>
</feature>
<evidence type="ECO:0000256" key="9">
    <source>
        <dbReference type="PROSITE-ProRule" id="PRU00024"/>
    </source>
</evidence>
<evidence type="ECO:0000256" key="4">
    <source>
        <dbReference type="ARBA" id="ARBA00022553"/>
    </source>
</evidence>
<dbReference type="CDD" id="cd14961">
    <property type="entry name" value="NHL_TRIM32_like"/>
    <property type="match status" value="1"/>
</dbReference>
<feature type="repeat" description="NHL" evidence="10">
    <location>
        <begin position="456"/>
        <end position="491"/>
    </location>
</feature>
<dbReference type="STRING" id="137246.A0A401S3H4"/>
<dbReference type="Gene3D" id="3.30.40.10">
    <property type="entry name" value="Zinc/RING finger domain, C3HC4 (zinc finger)"/>
    <property type="match status" value="1"/>
</dbReference>
<dbReference type="PROSITE" id="PS00518">
    <property type="entry name" value="ZF_RING_1"/>
    <property type="match status" value="1"/>
</dbReference>
<evidence type="ECO:0000256" key="6">
    <source>
        <dbReference type="ARBA" id="ARBA00022737"/>
    </source>
</evidence>
<evidence type="ECO:0000259" key="13">
    <source>
        <dbReference type="PROSITE" id="PS50089"/>
    </source>
</evidence>
<dbReference type="PROSITE" id="PS51125">
    <property type="entry name" value="NHL"/>
    <property type="match status" value="4"/>
</dbReference>
<evidence type="ECO:0000256" key="8">
    <source>
        <dbReference type="ARBA" id="ARBA00022833"/>
    </source>
</evidence>
<dbReference type="GO" id="GO:0061630">
    <property type="term" value="F:ubiquitin protein ligase activity"/>
    <property type="evidence" value="ECO:0007669"/>
    <property type="project" value="UniProtKB-EC"/>
</dbReference>
<dbReference type="PANTHER" id="PTHR25464:SF3">
    <property type="entry name" value="E3 UBIQUITIN-PROTEIN LIGASE TRIM32"/>
    <property type="match status" value="1"/>
</dbReference>
<accession>A0A401S3H4</accession>
<reference evidence="15 16" key="1">
    <citation type="journal article" date="2018" name="Nat. Ecol. Evol.">
        <title>Shark genomes provide insights into elasmobranch evolution and the origin of vertebrates.</title>
        <authorList>
            <person name="Hara Y"/>
            <person name="Yamaguchi K"/>
            <person name="Onimaru K"/>
            <person name="Kadota M"/>
            <person name="Koyanagi M"/>
            <person name="Keeley SD"/>
            <person name="Tatsumi K"/>
            <person name="Tanaka K"/>
            <person name="Motone F"/>
            <person name="Kageyama Y"/>
            <person name="Nozu R"/>
            <person name="Adachi N"/>
            <person name="Nishimura O"/>
            <person name="Nakagawa R"/>
            <person name="Tanegashima C"/>
            <person name="Kiyatake I"/>
            <person name="Matsumoto R"/>
            <person name="Murakumo K"/>
            <person name="Nishida K"/>
            <person name="Terakita A"/>
            <person name="Kuratani S"/>
            <person name="Sato K"/>
            <person name="Hyodo S Kuraku.S."/>
        </authorList>
    </citation>
    <scope>NUCLEOTIDE SEQUENCE [LARGE SCALE GENOMIC DNA]</scope>
</reference>
<dbReference type="PANTHER" id="PTHR25464">
    <property type="entry name" value="TRIPARTITE MOTIF-CONTAINING PROTEIN 2-LIKE PROTEIN"/>
    <property type="match status" value="1"/>
</dbReference>
<comment type="catalytic activity">
    <reaction evidence="1">
        <text>S-ubiquitinyl-[E2 ubiquitin-conjugating enzyme]-L-cysteine + [acceptor protein]-L-lysine = [E2 ubiquitin-conjugating enzyme]-L-cysteine + N(6)-ubiquitinyl-[acceptor protein]-L-lysine.</text>
        <dbReference type="EC" id="2.3.2.27"/>
    </reaction>
</comment>
<sequence length="645" mass="71686">MATSLDADIVREVLECPICMETFNQTVIRPKLLQCGHTICKQCLEKLIADSINGVRCPFCSKITRMNNLSQLSDNLTVLKIIDSASLSEAMCTVMCKVCRKRLPRNFCKNCCLVLCEACKTDCHQGQGHTVVTIRAEAEQRRKEVVIKLAKLREMMVDMQRKKTAVDTITKNMQAKYKAIHQDYSRAERRIQEELAKSRRAFTSAVSEVEKVNNQTLEEHAYLINIAEVQIMSRCDYLSTKIKQADTALLEEAIDDEDPDLTNNLPTHLTLQQVELIKGDHLGPTEVGQLETRPYVIPIEETLMETLTTTASTQETDSPKESTSFLQPSLPPKSRGPESMASGPPNCQLMKKIGSHGNLPGMFHLPVSLCVTVQGEVLVADRGNFRVQLFNRKGFMKEIRRSPNSIDNFVLSFLGAELPNLIPLSVAVNSIGLIGVTDNYDNSVKIYTTAGQCVACHRNQLTKPWGIAAMPSGQFVVTDVEGGKLWCLTVDRNVGVVNYSRLCNAVRPKFVTCDANGSVYFTQGLGLNLENSQNEHHLEGGFSIGSVSPEGQLSRQYSHFFAENEDFRCIAGMCVDTHGNLIVADSGRKEILLFPKEGGFVSLIREGLECPVGVAVSPKGQLLVLDCWDHCIKIYNYNSRRQVTN</sequence>
<evidence type="ECO:0000313" key="15">
    <source>
        <dbReference type="EMBL" id="GCC24926.1"/>
    </source>
</evidence>
<evidence type="ECO:0000256" key="2">
    <source>
        <dbReference type="ARBA" id="ARBA00008518"/>
    </source>
</evidence>
<dbReference type="PROSITE" id="PS50119">
    <property type="entry name" value="ZF_BBOX"/>
    <property type="match status" value="1"/>
</dbReference>
<dbReference type="OrthoDB" id="6105938at2759"/>
<dbReference type="SUPFAM" id="SSF101898">
    <property type="entry name" value="NHL repeat"/>
    <property type="match status" value="1"/>
</dbReference>
<dbReference type="InterPro" id="IPR027370">
    <property type="entry name" value="Znf-RING_euk"/>
</dbReference>
<feature type="domain" description="RING-type" evidence="13">
    <location>
        <begin position="16"/>
        <end position="61"/>
    </location>
</feature>
<feature type="region of interest" description="Disordered" evidence="12">
    <location>
        <begin position="309"/>
        <end position="346"/>
    </location>
</feature>
<dbReference type="InterPro" id="IPR011042">
    <property type="entry name" value="6-blade_b-propeller_TolB-like"/>
</dbReference>
<dbReference type="InterPro" id="IPR000315">
    <property type="entry name" value="Znf_B-box"/>
</dbReference>
<dbReference type="EC" id="2.3.2.27" evidence="3"/>
<protein>
    <recommendedName>
        <fullName evidence="3">RING-type E3 ubiquitin transferase</fullName>
        <ecNumber evidence="3">2.3.2.27</ecNumber>
    </recommendedName>
</protein>
<gene>
    <name evidence="15" type="ORF">chiPu_0003329</name>
</gene>
<comment type="similarity">
    <text evidence="2">Belongs to the TRIM/RBCC family.</text>
</comment>
<dbReference type="AlphaFoldDB" id="A0A401S3H4"/>
<evidence type="ECO:0000256" key="7">
    <source>
        <dbReference type="ARBA" id="ARBA00022771"/>
    </source>
</evidence>
<evidence type="ECO:0000256" key="11">
    <source>
        <dbReference type="SAM" id="Coils"/>
    </source>
</evidence>
<feature type="domain" description="B box-type" evidence="14">
    <location>
        <begin position="91"/>
        <end position="134"/>
    </location>
</feature>
<evidence type="ECO:0000256" key="10">
    <source>
        <dbReference type="PROSITE-ProRule" id="PRU00504"/>
    </source>
</evidence>
<feature type="repeat" description="NHL" evidence="10">
    <location>
        <begin position="554"/>
        <end position="597"/>
    </location>
</feature>
<keyword evidence="4" id="KW-0597">Phosphoprotein</keyword>
<keyword evidence="16" id="KW-1185">Reference proteome</keyword>
<evidence type="ECO:0000256" key="3">
    <source>
        <dbReference type="ARBA" id="ARBA00012483"/>
    </source>
</evidence>
<dbReference type="InterPro" id="IPR013083">
    <property type="entry name" value="Znf_RING/FYVE/PHD"/>
</dbReference>
<evidence type="ECO:0000259" key="14">
    <source>
        <dbReference type="PROSITE" id="PS50119"/>
    </source>
</evidence>